<dbReference type="InterPro" id="IPR046525">
    <property type="entry name" value="DUF6702"/>
</dbReference>
<comment type="caution">
    <text evidence="2">The sequence shown here is derived from an EMBL/GenBank/DDBJ whole genome shotgun (WGS) entry which is preliminary data.</text>
</comment>
<keyword evidence="1" id="KW-1133">Transmembrane helix</keyword>
<evidence type="ECO:0000256" key="1">
    <source>
        <dbReference type="SAM" id="Phobius"/>
    </source>
</evidence>
<accession>A0A9X4MV97</accession>
<evidence type="ECO:0000313" key="2">
    <source>
        <dbReference type="EMBL" id="MDG4945531.1"/>
    </source>
</evidence>
<gene>
    <name evidence="2" type="ORF">NMK71_03820</name>
</gene>
<keyword evidence="1" id="KW-0472">Membrane</keyword>
<evidence type="ECO:0000313" key="3">
    <source>
        <dbReference type="Proteomes" id="UP001152599"/>
    </source>
</evidence>
<sequence>MRNLKYILTFAVGMVLFAFTIMHDYHTSTTKVELNTGSAALQFTSKFVTEDLEKAVGVSADNFEAFDAATEKYLRQNFVVSINGAPKTFNYAKAQISPKATRLYFEIPNVKGVTSIEIKNSMLVNEFPEQQNFITFNIDGKRDSFVTKKGAEKGKITL</sequence>
<name>A0A9X4MV97_9FLAO</name>
<protein>
    <submittedName>
        <fullName evidence="2">Uncharacterized protein</fullName>
    </submittedName>
</protein>
<keyword evidence="1" id="KW-0812">Transmembrane</keyword>
<dbReference type="AlphaFoldDB" id="A0A9X4MV97"/>
<feature type="transmembrane region" description="Helical" evidence="1">
    <location>
        <begin position="6"/>
        <end position="25"/>
    </location>
</feature>
<dbReference type="Proteomes" id="UP001152599">
    <property type="component" value="Unassembled WGS sequence"/>
</dbReference>
<keyword evidence="3" id="KW-1185">Reference proteome</keyword>
<proteinExistence type="predicted"/>
<dbReference type="Pfam" id="PF20420">
    <property type="entry name" value="DUF6702"/>
    <property type="match status" value="1"/>
</dbReference>
<dbReference type="EMBL" id="JANCMU010000001">
    <property type="protein sequence ID" value="MDG4945531.1"/>
    <property type="molecule type" value="Genomic_DNA"/>
</dbReference>
<reference evidence="2" key="1">
    <citation type="submission" date="2022-07" db="EMBL/GenBank/DDBJ databases">
        <title>Description and genome-wide analysis of Profundicola chukchiensis gen. nov., sp. nov., marine bacteria isolated from bottom sediments of the Chukchi Sea.</title>
        <authorList>
            <person name="Romanenko L."/>
            <person name="Otstavnykh N."/>
            <person name="Kurilenko V."/>
            <person name="Eremeev V."/>
            <person name="Velansky P."/>
            <person name="Mikhailov V."/>
            <person name="Isaeva M."/>
        </authorList>
    </citation>
    <scope>NUCLEOTIDE SEQUENCE</scope>
    <source>
        <strain evidence="2">KMM 9713</strain>
    </source>
</reference>
<organism evidence="2 3">
    <name type="scientific">Profundicola chukchiensis</name>
    <dbReference type="NCBI Taxonomy" id="2961959"/>
    <lineage>
        <taxon>Bacteria</taxon>
        <taxon>Pseudomonadati</taxon>
        <taxon>Bacteroidota</taxon>
        <taxon>Flavobacteriia</taxon>
        <taxon>Flavobacteriales</taxon>
        <taxon>Weeksellaceae</taxon>
        <taxon>Profundicola</taxon>
    </lineage>
</organism>
<dbReference type="RefSeq" id="WP_304415919.1">
    <property type="nucleotide sequence ID" value="NZ_JANAIE010000001.1"/>
</dbReference>